<reference evidence="2" key="2">
    <citation type="submission" date="2020-09" db="EMBL/GenBank/DDBJ databases">
        <authorList>
            <person name="Sun Q."/>
            <person name="Ohkuma M."/>
        </authorList>
    </citation>
    <scope>NUCLEOTIDE SEQUENCE</scope>
    <source>
        <strain evidence="2">JCM 4386</strain>
    </source>
</reference>
<dbReference type="AlphaFoldDB" id="A0A918FXD8"/>
<dbReference type="Proteomes" id="UP000606194">
    <property type="component" value="Unassembled WGS sequence"/>
</dbReference>
<accession>A0A918FXD8</accession>
<evidence type="ECO:0000313" key="3">
    <source>
        <dbReference type="Proteomes" id="UP000606194"/>
    </source>
</evidence>
<dbReference type="EMBL" id="BMTL01000014">
    <property type="protein sequence ID" value="GGR95192.1"/>
    <property type="molecule type" value="Genomic_DNA"/>
</dbReference>
<reference evidence="2" key="1">
    <citation type="journal article" date="2014" name="Int. J. Syst. Evol. Microbiol.">
        <title>Complete genome sequence of Corynebacterium casei LMG S-19264T (=DSM 44701T), isolated from a smear-ripened cheese.</title>
        <authorList>
            <consortium name="US DOE Joint Genome Institute (JGI-PGF)"/>
            <person name="Walter F."/>
            <person name="Albersmeier A."/>
            <person name="Kalinowski J."/>
            <person name="Ruckert C."/>
        </authorList>
    </citation>
    <scope>NUCLEOTIDE SEQUENCE</scope>
    <source>
        <strain evidence="2">JCM 4386</strain>
    </source>
</reference>
<evidence type="ECO:0000256" key="1">
    <source>
        <dbReference type="SAM" id="MobiDB-lite"/>
    </source>
</evidence>
<proteinExistence type="predicted"/>
<gene>
    <name evidence="2" type="ORF">GCM10010269_37700</name>
</gene>
<sequence length="88" mass="9117">MRWGFVREIAERFRGETVLPAARAVKGAEASAVNVVAESVRRLVPAPRGRFARSNNSGVAGSPTAADPPAVPVSGGRARPPGDCPSHS</sequence>
<evidence type="ECO:0000313" key="2">
    <source>
        <dbReference type="EMBL" id="GGR95192.1"/>
    </source>
</evidence>
<comment type="caution">
    <text evidence="2">The sequence shown here is derived from an EMBL/GenBank/DDBJ whole genome shotgun (WGS) entry which is preliminary data.</text>
</comment>
<protein>
    <submittedName>
        <fullName evidence="2">Uncharacterized protein</fullName>
    </submittedName>
</protein>
<name>A0A918FXD8_9ACTN</name>
<keyword evidence="3" id="KW-1185">Reference proteome</keyword>
<feature type="region of interest" description="Disordered" evidence="1">
    <location>
        <begin position="46"/>
        <end position="88"/>
    </location>
</feature>
<organism evidence="2 3">
    <name type="scientific">Streptomyces humidus</name>
    <dbReference type="NCBI Taxonomy" id="52259"/>
    <lineage>
        <taxon>Bacteria</taxon>
        <taxon>Bacillati</taxon>
        <taxon>Actinomycetota</taxon>
        <taxon>Actinomycetes</taxon>
        <taxon>Kitasatosporales</taxon>
        <taxon>Streptomycetaceae</taxon>
        <taxon>Streptomyces</taxon>
    </lineage>
</organism>